<dbReference type="Proteomes" id="UP001320245">
    <property type="component" value="Unassembled WGS sequence"/>
</dbReference>
<comment type="caution">
    <text evidence="3">The sequence shown here is derived from an EMBL/GenBank/DDBJ whole genome shotgun (WGS) entry which is preliminary data.</text>
</comment>
<evidence type="ECO:0000313" key="4">
    <source>
        <dbReference type="Proteomes" id="UP001320245"/>
    </source>
</evidence>
<feature type="region of interest" description="Disordered" evidence="2">
    <location>
        <begin position="217"/>
        <end position="243"/>
    </location>
</feature>
<dbReference type="GO" id="GO:1990871">
    <property type="term" value="C:Vma12-Vma22 assembly complex"/>
    <property type="evidence" value="ECO:0007669"/>
    <property type="project" value="TreeGrafter"/>
</dbReference>
<dbReference type="Pfam" id="PF21730">
    <property type="entry name" value="Vma22_CCDC115"/>
    <property type="match status" value="1"/>
</dbReference>
<protein>
    <recommendedName>
        <fullName evidence="1">Vacuolar ATPase assembly protein VMA22</fullName>
    </recommendedName>
</protein>
<feature type="compositionally biased region" description="Basic and acidic residues" evidence="2">
    <location>
        <begin position="128"/>
        <end position="139"/>
    </location>
</feature>
<gene>
    <name evidence="3" type="ORF">SLS53_008073</name>
</gene>
<name>A0AAN9TZ42_9PEZI</name>
<sequence length="243" mass="26714">MAPLQAPTVPKVLLRALPGLMDTSDFMATDTDTIDALLERYLSLLDEYATLRTKLGQLQTGMFQHLARANFSAERGMRYGPDYYDERMQATRQVNISFEDNVPVFRVAAFDELSSSDASEGPPANADAKAEIESEKSDEGLSASEGKTGKGERTKKPRSKDPLRWFGVLTPLALRQTQGCAVEAVEQVIPKLVSVNAAMQDVEIQVRRARKKRAKAEAATAAAKKHDSEQHREEVIGAEMTAS</sequence>
<dbReference type="PANTHER" id="PTHR31996">
    <property type="entry name" value="COILED-COIL DOMAIN-CONTAINING PROTEIN 115"/>
    <property type="match status" value="1"/>
</dbReference>
<evidence type="ECO:0000256" key="1">
    <source>
        <dbReference type="ARBA" id="ARBA00093634"/>
    </source>
</evidence>
<evidence type="ECO:0000313" key="3">
    <source>
        <dbReference type="EMBL" id="KAK7733921.1"/>
    </source>
</evidence>
<dbReference type="InterPro" id="IPR040357">
    <property type="entry name" value="Vma22/CCDC115"/>
</dbReference>
<dbReference type="AlphaFoldDB" id="A0AAN9TZ42"/>
<feature type="compositionally biased region" description="Basic and acidic residues" evidence="2">
    <location>
        <begin position="147"/>
        <end position="162"/>
    </location>
</feature>
<dbReference type="GO" id="GO:0051082">
    <property type="term" value="F:unfolded protein binding"/>
    <property type="evidence" value="ECO:0007669"/>
    <property type="project" value="TreeGrafter"/>
</dbReference>
<dbReference type="GO" id="GO:0070072">
    <property type="term" value="P:vacuolar proton-transporting V-type ATPase complex assembly"/>
    <property type="evidence" value="ECO:0007669"/>
    <property type="project" value="InterPro"/>
</dbReference>
<feature type="region of interest" description="Disordered" evidence="2">
    <location>
        <begin position="115"/>
        <end position="162"/>
    </location>
</feature>
<dbReference type="PANTHER" id="PTHR31996:SF2">
    <property type="entry name" value="COILED-COIL DOMAIN-CONTAINING PROTEIN 115"/>
    <property type="match status" value="1"/>
</dbReference>
<reference evidence="3 4" key="1">
    <citation type="journal article" date="2023" name="PLoS ONE">
        <title>Cytospora paraplurivora sp. nov. isolated from orchards with fruit tree decline syndrome in Ontario, Canada.</title>
        <authorList>
            <person name="Ilyukhin E."/>
            <person name="Nguyen H.D.T."/>
            <person name="Castle A.J."/>
            <person name="Ellouze W."/>
        </authorList>
    </citation>
    <scope>NUCLEOTIDE SEQUENCE [LARGE SCALE GENOMIC DNA]</scope>
    <source>
        <strain evidence="3 4">FDS-564</strain>
    </source>
</reference>
<organism evidence="3 4">
    <name type="scientific">Cytospora paraplurivora</name>
    <dbReference type="NCBI Taxonomy" id="2898453"/>
    <lineage>
        <taxon>Eukaryota</taxon>
        <taxon>Fungi</taxon>
        <taxon>Dikarya</taxon>
        <taxon>Ascomycota</taxon>
        <taxon>Pezizomycotina</taxon>
        <taxon>Sordariomycetes</taxon>
        <taxon>Sordariomycetidae</taxon>
        <taxon>Diaporthales</taxon>
        <taxon>Cytosporaceae</taxon>
        <taxon>Cytospora</taxon>
    </lineage>
</organism>
<evidence type="ECO:0000256" key="2">
    <source>
        <dbReference type="SAM" id="MobiDB-lite"/>
    </source>
</evidence>
<accession>A0AAN9TZ42</accession>
<feature type="compositionally biased region" description="Basic and acidic residues" evidence="2">
    <location>
        <begin position="224"/>
        <end position="235"/>
    </location>
</feature>
<dbReference type="EMBL" id="JAJSPL020000045">
    <property type="protein sequence ID" value="KAK7733921.1"/>
    <property type="molecule type" value="Genomic_DNA"/>
</dbReference>
<keyword evidence="4" id="KW-1185">Reference proteome</keyword>
<proteinExistence type="predicted"/>